<dbReference type="EMBL" id="JAPDOB010000001">
    <property type="protein sequence ID" value="MCW3796654.1"/>
    <property type="molecule type" value="Genomic_DNA"/>
</dbReference>
<comment type="caution">
    <text evidence="2">The sequence shown here is derived from an EMBL/GenBank/DDBJ whole genome shotgun (WGS) entry which is preliminary data.</text>
</comment>
<keyword evidence="3" id="KW-1185">Reference proteome</keyword>
<sequence length="144" mass="15512">MIRPLFPALLALAAPLSAATPLADVTVQLTGLRNANGLVRVCLTNNQARFLQCEKVPGAVGRSLPAGQAARIHLGAVPPGTYALLVIHDENRDGRLNMTLGIPREGFGFSNNPAMRPRAPRWDEIRFAVPAGPVTQTIRVRYVL</sequence>
<feature type="chain" id="PRO_5046035647" evidence="1">
    <location>
        <begin position="20"/>
        <end position="144"/>
    </location>
</feature>
<evidence type="ECO:0000313" key="3">
    <source>
        <dbReference type="Proteomes" id="UP001526246"/>
    </source>
</evidence>
<accession>A0ABT3JCK8</accession>
<evidence type="ECO:0000313" key="2">
    <source>
        <dbReference type="EMBL" id="MCW3796654.1"/>
    </source>
</evidence>
<dbReference type="Proteomes" id="UP001526246">
    <property type="component" value="Unassembled WGS sequence"/>
</dbReference>
<reference evidence="2 3" key="1">
    <citation type="submission" date="2022-10" db="EMBL/GenBank/DDBJ databases">
        <title>Sphingomonas sp.</title>
        <authorList>
            <person name="Jin C."/>
        </authorList>
    </citation>
    <scope>NUCLEOTIDE SEQUENCE [LARGE SCALE GENOMIC DNA]</scope>
    <source>
        <strain evidence="2 3">BN140010</strain>
    </source>
</reference>
<dbReference type="Pfam" id="PF09912">
    <property type="entry name" value="DUF2141"/>
    <property type="match status" value="1"/>
</dbReference>
<dbReference type="InterPro" id="IPR018673">
    <property type="entry name" value="DUF2141"/>
</dbReference>
<name>A0ABT3JCK8_9SPHN</name>
<dbReference type="RefSeq" id="WP_264880524.1">
    <property type="nucleotide sequence ID" value="NZ_JAPDOB010000001.1"/>
</dbReference>
<protein>
    <submittedName>
        <fullName evidence="2">DUF2141 domain-containing protein</fullName>
    </submittedName>
</protein>
<feature type="signal peptide" evidence="1">
    <location>
        <begin position="1"/>
        <end position="19"/>
    </location>
</feature>
<evidence type="ECO:0000256" key="1">
    <source>
        <dbReference type="SAM" id="SignalP"/>
    </source>
</evidence>
<keyword evidence="1" id="KW-0732">Signal</keyword>
<gene>
    <name evidence="2" type="ORF">OMW55_02365</name>
</gene>
<organism evidence="2 3">
    <name type="scientific">Sphingomonas arvum</name>
    <dbReference type="NCBI Taxonomy" id="2992113"/>
    <lineage>
        <taxon>Bacteria</taxon>
        <taxon>Pseudomonadati</taxon>
        <taxon>Pseudomonadota</taxon>
        <taxon>Alphaproteobacteria</taxon>
        <taxon>Sphingomonadales</taxon>
        <taxon>Sphingomonadaceae</taxon>
        <taxon>Sphingomonas</taxon>
    </lineage>
</organism>
<proteinExistence type="predicted"/>